<name>A0A6N6M910_9FLAO</name>
<dbReference type="GO" id="GO:0031992">
    <property type="term" value="F:energy transducer activity"/>
    <property type="evidence" value="ECO:0007669"/>
    <property type="project" value="TreeGrafter"/>
</dbReference>
<evidence type="ECO:0000256" key="9">
    <source>
        <dbReference type="ARBA" id="ARBA00023136"/>
    </source>
</evidence>
<keyword evidence="3" id="KW-0813">Transport</keyword>
<dbReference type="PANTHER" id="PTHR33446">
    <property type="entry name" value="PROTEIN TONB-RELATED"/>
    <property type="match status" value="1"/>
</dbReference>
<dbReference type="NCBIfam" id="TIGR01352">
    <property type="entry name" value="tonB_Cterm"/>
    <property type="match status" value="1"/>
</dbReference>
<dbReference type="Gene3D" id="3.30.1150.10">
    <property type="match status" value="1"/>
</dbReference>
<evidence type="ECO:0000256" key="7">
    <source>
        <dbReference type="ARBA" id="ARBA00022927"/>
    </source>
</evidence>
<dbReference type="EMBL" id="WACR01000004">
    <property type="protein sequence ID" value="KAB1064895.1"/>
    <property type="molecule type" value="Genomic_DNA"/>
</dbReference>
<organism evidence="11 12">
    <name type="scientific">Salibacter halophilus</name>
    <dbReference type="NCBI Taxonomy" id="1803916"/>
    <lineage>
        <taxon>Bacteria</taxon>
        <taxon>Pseudomonadati</taxon>
        <taxon>Bacteroidota</taxon>
        <taxon>Flavobacteriia</taxon>
        <taxon>Flavobacteriales</taxon>
        <taxon>Salibacteraceae</taxon>
        <taxon>Salibacter</taxon>
    </lineage>
</organism>
<comment type="similarity">
    <text evidence="2">Belongs to the TonB family.</text>
</comment>
<sequence>MRLNSDFVKWGIISIVIMLFSVPSFSQDNEDSLKSDYEEINPYGKKVSGFTIVDSWPMYPGGINGLNQYISINLKYPLEAKNQGLEGKVLVSFIVNTEGEVTQVKIKKSDHPVFNEEAKRVIENMGKWKPAIQKGKPVKVKYEQEVRFIL</sequence>
<evidence type="ECO:0000256" key="2">
    <source>
        <dbReference type="ARBA" id="ARBA00006555"/>
    </source>
</evidence>
<proteinExistence type="inferred from homology"/>
<evidence type="ECO:0000256" key="5">
    <source>
        <dbReference type="ARBA" id="ARBA00022519"/>
    </source>
</evidence>
<dbReference type="RefSeq" id="WP_151167215.1">
    <property type="nucleotide sequence ID" value="NZ_WACR01000004.1"/>
</dbReference>
<evidence type="ECO:0000313" key="11">
    <source>
        <dbReference type="EMBL" id="KAB1064895.1"/>
    </source>
</evidence>
<evidence type="ECO:0000256" key="1">
    <source>
        <dbReference type="ARBA" id="ARBA00004383"/>
    </source>
</evidence>
<comment type="subcellular location">
    <subcellularLocation>
        <location evidence="1">Cell inner membrane</location>
        <topology evidence="1">Single-pass membrane protein</topology>
        <orientation evidence="1">Periplasmic side</orientation>
    </subcellularLocation>
</comment>
<gene>
    <name evidence="11" type="ORF">F3059_05955</name>
</gene>
<dbReference type="PANTHER" id="PTHR33446:SF2">
    <property type="entry name" value="PROTEIN TONB"/>
    <property type="match status" value="1"/>
</dbReference>
<keyword evidence="12" id="KW-1185">Reference proteome</keyword>
<evidence type="ECO:0000313" key="12">
    <source>
        <dbReference type="Proteomes" id="UP000435357"/>
    </source>
</evidence>
<dbReference type="GO" id="GO:0015031">
    <property type="term" value="P:protein transport"/>
    <property type="evidence" value="ECO:0007669"/>
    <property type="project" value="UniProtKB-KW"/>
</dbReference>
<dbReference type="AlphaFoldDB" id="A0A6N6M910"/>
<comment type="caution">
    <text evidence="11">The sequence shown here is derived from an EMBL/GenBank/DDBJ whole genome shotgun (WGS) entry which is preliminary data.</text>
</comment>
<keyword evidence="8" id="KW-1133">Transmembrane helix</keyword>
<evidence type="ECO:0000256" key="6">
    <source>
        <dbReference type="ARBA" id="ARBA00022692"/>
    </source>
</evidence>
<dbReference type="InterPro" id="IPR051045">
    <property type="entry name" value="TonB-dependent_transducer"/>
</dbReference>
<keyword evidence="7" id="KW-0653">Protein transport</keyword>
<evidence type="ECO:0000256" key="8">
    <source>
        <dbReference type="ARBA" id="ARBA00022989"/>
    </source>
</evidence>
<protein>
    <submittedName>
        <fullName evidence="11">Energy transducer TonB</fullName>
    </submittedName>
</protein>
<reference evidence="11 12" key="1">
    <citation type="submission" date="2019-09" db="EMBL/GenBank/DDBJ databases">
        <title>Genomes of Cryomorphaceae.</title>
        <authorList>
            <person name="Bowman J.P."/>
        </authorList>
    </citation>
    <scope>NUCLEOTIDE SEQUENCE [LARGE SCALE GENOMIC DNA]</scope>
    <source>
        <strain evidence="11 12">KCTC 52047</strain>
    </source>
</reference>
<keyword evidence="9" id="KW-0472">Membrane</keyword>
<accession>A0A6N6M910</accession>
<dbReference type="PROSITE" id="PS52015">
    <property type="entry name" value="TONB_CTD"/>
    <property type="match status" value="1"/>
</dbReference>
<dbReference type="InterPro" id="IPR037682">
    <property type="entry name" value="TonB_C"/>
</dbReference>
<keyword evidence="6" id="KW-0812">Transmembrane</keyword>
<dbReference type="SUPFAM" id="SSF74653">
    <property type="entry name" value="TolA/TonB C-terminal domain"/>
    <property type="match status" value="1"/>
</dbReference>
<dbReference type="GO" id="GO:0055085">
    <property type="term" value="P:transmembrane transport"/>
    <property type="evidence" value="ECO:0007669"/>
    <property type="project" value="InterPro"/>
</dbReference>
<dbReference type="GO" id="GO:0098797">
    <property type="term" value="C:plasma membrane protein complex"/>
    <property type="evidence" value="ECO:0007669"/>
    <property type="project" value="TreeGrafter"/>
</dbReference>
<evidence type="ECO:0000259" key="10">
    <source>
        <dbReference type="PROSITE" id="PS52015"/>
    </source>
</evidence>
<dbReference type="Pfam" id="PF03544">
    <property type="entry name" value="TonB_C"/>
    <property type="match status" value="1"/>
</dbReference>
<keyword evidence="4" id="KW-1003">Cell membrane</keyword>
<keyword evidence="5" id="KW-0997">Cell inner membrane</keyword>
<evidence type="ECO:0000256" key="4">
    <source>
        <dbReference type="ARBA" id="ARBA00022475"/>
    </source>
</evidence>
<dbReference type="Proteomes" id="UP000435357">
    <property type="component" value="Unassembled WGS sequence"/>
</dbReference>
<dbReference type="OrthoDB" id="1095452at2"/>
<evidence type="ECO:0000256" key="3">
    <source>
        <dbReference type="ARBA" id="ARBA00022448"/>
    </source>
</evidence>
<feature type="domain" description="TonB C-terminal" evidence="10">
    <location>
        <begin position="61"/>
        <end position="150"/>
    </location>
</feature>
<dbReference type="InterPro" id="IPR006260">
    <property type="entry name" value="TonB/TolA_C"/>
</dbReference>